<gene>
    <name evidence="4" type="ORF">MPRG_65710</name>
</gene>
<dbReference type="Proteomes" id="UP000465240">
    <property type="component" value="Unassembled WGS sequence"/>
</dbReference>
<dbReference type="RefSeq" id="WP_120795273.1">
    <property type="nucleotide sequence ID" value="NZ_BLKX01000004.1"/>
</dbReference>
<evidence type="ECO:0000313" key="5">
    <source>
        <dbReference type="Proteomes" id="UP000465240"/>
    </source>
</evidence>
<protein>
    <recommendedName>
        <fullName evidence="2">Anti-sigma factor antagonist</fullName>
    </recommendedName>
</protein>
<dbReference type="InterPro" id="IPR002645">
    <property type="entry name" value="STAS_dom"/>
</dbReference>
<reference evidence="4 5" key="1">
    <citation type="journal article" date="2019" name="Emerg. Microbes Infect.">
        <title>Comprehensive subspecies identification of 175 nontuberculous mycobacteria species based on 7547 genomic profiles.</title>
        <authorList>
            <person name="Matsumoto Y."/>
            <person name="Kinjo T."/>
            <person name="Motooka D."/>
            <person name="Nabeya D."/>
            <person name="Jung N."/>
            <person name="Uechi K."/>
            <person name="Horii T."/>
            <person name="Iida T."/>
            <person name="Fujita J."/>
            <person name="Nakamura S."/>
        </authorList>
    </citation>
    <scope>NUCLEOTIDE SEQUENCE [LARGE SCALE GENOMIC DNA]</scope>
    <source>
        <strain evidence="4 5">JCM 18565</strain>
    </source>
</reference>
<dbReference type="InterPro" id="IPR003658">
    <property type="entry name" value="Anti-sigma_ant"/>
</dbReference>
<evidence type="ECO:0000256" key="1">
    <source>
        <dbReference type="ARBA" id="ARBA00009013"/>
    </source>
</evidence>
<dbReference type="EMBL" id="BLKX01000004">
    <property type="protein sequence ID" value="GFG83295.1"/>
    <property type="molecule type" value="Genomic_DNA"/>
</dbReference>
<keyword evidence="5" id="KW-1185">Reference proteome</keyword>
<evidence type="ECO:0000256" key="2">
    <source>
        <dbReference type="RuleBase" id="RU003749"/>
    </source>
</evidence>
<name>A0ABQ1CFS9_9MYCO</name>
<comment type="similarity">
    <text evidence="1 2">Belongs to the anti-sigma-factor antagonist family.</text>
</comment>
<sequence>MGSTEMLPSPAHLSKEFAFMTNANDSLLRATTERRGLAVLLCAGGEIDASNVRTWRQIVRAAAHATAAPGPLVVDTSGLDFMAVCAFGVLVEASQQCRARGIELRLVSSQPITARIIAAARLQSELPLYLHKSAALHPPPRRGLPNRQPNG</sequence>
<dbReference type="CDD" id="cd07043">
    <property type="entry name" value="STAS_anti-anti-sigma_factors"/>
    <property type="match status" value="1"/>
</dbReference>
<dbReference type="Gene3D" id="3.30.750.24">
    <property type="entry name" value="STAS domain"/>
    <property type="match status" value="1"/>
</dbReference>
<evidence type="ECO:0000259" key="3">
    <source>
        <dbReference type="PROSITE" id="PS50801"/>
    </source>
</evidence>
<accession>A0ABQ1CFS9</accession>
<proteinExistence type="inferred from homology"/>
<dbReference type="SUPFAM" id="SSF52091">
    <property type="entry name" value="SpoIIaa-like"/>
    <property type="match status" value="1"/>
</dbReference>
<dbReference type="PANTHER" id="PTHR33495:SF2">
    <property type="entry name" value="ANTI-SIGMA FACTOR ANTAGONIST TM_1081-RELATED"/>
    <property type="match status" value="1"/>
</dbReference>
<feature type="domain" description="STAS" evidence="3">
    <location>
        <begin position="39"/>
        <end position="139"/>
    </location>
</feature>
<dbReference type="NCBIfam" id="TIGR00377">
    <property type="entry name" value="ant_ant_sig"/>
    <property type="match status" value="1"/>
</dbReference>
<dbReference type="PROSITE" id="PS50801">
    <property type="entry name" value="STAS"/>
    <property type="match status" value="1"/>
</dbReference>
<evidence type="ECO:0000313" key="4">
    <source>
        <dbReference type="EMBL" id="GFG83295.1"/>
    </source>
</evidence>
<comment type="caution">
    <text evidence="4">The sequence shown here is derived from an EMBL/GenBank/DDBJ whole genome shotgun (WGS) entry which is preliminary data.</text>
</comment>
<organism evidence="4 5">
    <name type="scientific">Mycobacterium paragordonae</name>
    <dbReference type="NCBI Taxonomy" id="1389713"/>
    <lineage>
        <taxon>Bacteria</taxon>
        <taxon>Bacillati</taxon>
        <taxon>Actinomycetota</taxon>
        <taxon>Actinomycetes</taxon>
        <taxon>Mycobacteriales</taxon>
        <taxon>Mycobacteriaceae</taxon>
        <taxon>Mycobacterium</taxon>
    </lineage>
</organism>
<dbReference type="InterPro" id="IPR036513">
    <property type="entry name" value="STAS_dom_sf"/>
</dbReference>
<dbReference type="Pfam" id="PF01740">
    <property type="entry name" value="STAS"/>
    <property type="match status" value="1"/>
</dbReference>
<dbReference type="PANTHER" id="PTHR33495">
    <property type="entry name" value="ANTI-SIGMA FACTOR ANTAGONIST TM_1081-RELATED-RELATED"/>
    <property type="match status" value="1"/>
</dbReference>